<protein>
    <submittedName>
        <fullName evidence="1">Uncharacterized protein</fullName>
    </submittedName>
</protein>
<evidence type="ECO:0000313" key="1">
    <source>
        <dbReference type="EMBL" id="GIY70257.1"/>
    </source>
</evidence>
<gene>
    <name evidence="1" type="ORF">CEXT_305881</name>
</gene>
<dbReference type="AlphaFoldDB" id="A0AAV4VJ90"/>
<name>A0AAV4VJ90_CAEEX</name>
<comment type="caution">
    <text evidence="1">The sequence shown here is derived from an EMBL/GenBank/DDBJ whole genome shotgun (WGS) entry which is preliminary data.</text>
</comment>
<sequence length="85" mass="9570">MMEKGGETERELLVADALLQCLSHQTHSLTPPNFGSGREDTSVVDKHLPNSCYLTLYETAEAKSFAKEIFSKDNQMFDLQRFQSG</sequence>
<proteinExistence type="predicted"/>
<accession>A0AAV4VJ90</accession>
<reference evidence="1 2" key="1">
    <citation type="submission" date="2021-06" db="EMBL/GenBank/DDBJ databases">
        <title>Caerostris extrusa draft genome.</title>
        <authorList>
            <person name="Kono N."/>
            <person name="Arakawa K."/>
        </authorList>
    </citation>
    <scope>NUCLEOTIDE SEQUENCE [LARGE SCALE GENOMIC DNA]</scope>
</reference>
<dbReference type="EMBL" id="BPLR01014641">
    <property type="protein sequence ID" value="GIY70257.1"/>
    <property type="molecule type" value="Genomic_DNA"/>
</dbReference>
<evidence type="ECO:0000313" key="2">
    <source>
        <dbReference type="Proteomes" id="UP001054945"/>
    </source>
</evidence>
<dbReference type="Proteomes" id="UP001054945">
    <property type="component" value="Unassembled WGS sequence"/>
</dbReference>
<organism evidence="1 2">
    <name type="scientific">Caerostris extrusa</name>
    <name type="common">Bark spider</name>
    <name type="synonym">Caerostris bankana</name>
    <dbReference type="NCBI Taxonomy" id="172846"/>
    <lineage>
        <taxon>Eukaryota</taxon>
        <taxon>Metazoa</taxon>
        <taxon>Ecdysozoa</taxon>
        <taxon>Arthropoda</taxon>
        <taxon>Chelicerata</taxon>
        <taxon>Arachnida</taxon>
        <taxon>Araneae</taxon>
        <taxon>Araneomorphae</taxon>
        <taxon>Entelegynae</taxon>
        <taxon>Araneoidea</taxon>
        <taxon>Araneidae</taxon>
        <taxon>Caerostris</taxon>
    </lineage>
</organism>
<keyword evidence="2" id="KW-1185">Reference proteome</keyword>